<dbReference type="InterPro" id="IPR018163">
    <property type="entry name" value="Thr/Ala-tRNA-synth_IIc_edit"/>
</dbReference>
<dbReference type="AlphaFoldDB" id="A0A366HWS1"/>
<evidence type="ECO:0000259" key="3">
    <source>
        <dbReference type="Pfam" id="PF01411"/>
    </source>
</evidence>
<gene>
    <name evidence="4" type="ORF">DES54_1571</name>
</gene>
<dbReference type="InterPro" id="IPR009000">
    <property type="entry name" value="Transl_B-barrel_sf"/>
</dbReference>
<accession>A0A366HWS1</accession>
<comment type="caution">
    <text evidence="4">The sequence shown here is derived from an EMBL/GenBank/DDBJ whole genome shotgun (WGS) entry which is preliminary data.</text>
</comment>
<proteinExistence type="predicted"/>
<organism evidence="4 5">
    <name type="scientific">Brenneria salicis ATCC 15712 = DSM 30166</name>
    <dbReference type="NCBI Taxonomy" id="714314"/>
    <lineage>
        <taxon>Bacteria</taxon>
        <taxon>Pseudomonadati</taxon>
        <taxon>Pseudomonadota</taxon>
        <taxon>Gammaproteobacteria</taxon>
        <taxon>Enterobacterales</taxon>
        <taxon>Pectobacteriaceae</taxon>
        <taxon>Brenneria</taxon>
    </lineage>
</organism>
<dbReference type="GO" id="GO:0004813">
    <property type="term" value="F:alanine-tRNA ligase activity"/>
    <property type="evidence" value="ECO:0007669"/>
    <property type="project" value="InterPro"/>
</dbReference>
<dbReference type="EMBL" id="QNRY01000057">
    <property type="protein sequence ID" value="RBP57851.1"/>
    <property type="molecule type" value="Genomic_DNA"/>
</dbReference>
<keyword evidence="4" id="KW-0378">Hydrolase</keyword>
<keyword evidence="1" id="KW-0479">Metal-binding</keyword>
<dbReference type="GO" id="GO:0006419">
    <property type="term" value="P:alanyl-tRNA aminoacylation"/>
    <property type="evidence" value="ECO:0007669"/>
    <property type="project" value="InterPro"/>
</dbReference>
<dbReference type="GO" id="GO:0002161">
    <property type="term" value="F:aminoacyl-tRNA deacylase activity"/>
    <property type="evidence" value="ECO:0007669"/>
    <property type="project" value="UniProtKB-ARBA"/>
</dbReference>
<dbReference type="PANTHER" id="PTHR43462:SF1">
    <property type="entry name" value="ALANYL-TRNA EDITING PROTEIN AARSD1"/>
    <property type="match status" value="1"/>
</dbReference>
<keyword evidence="5" id="KW-1185">Reference proteome</keyword>
<dbReference type="SUPFAM" id="SSF55186">
    <property type="entry name" value="ThrRS/AlaRS common domain"/>
    <property type="match status" value="1"/>
</dbReference>
<name>A0A366HWS1_9GAMM</name>
<dbReference type="Pfam" id="PF01411">
    <property type="entry name" value="tRNA-synt_2c"/>
    <property type="match status" value="1"/>
</dbReference>
<dbReference type="PANTHER" id="PTHR43462">
    <property type="entry name" value="ALANYL-TRNA EDITING PROTEIN"/>
    <property type="match status" value="1"/>
</dbReference>
<dbReference type="Gene3D" id="3.30.980.10">
    <property type="entry name" value="Threonyl-trna Synthetase, Chain A, domain 2"/>
    <property type="match status" value="1"/>
</dbReference>
<dbReference type="RefSeq" id="WP_169050405.1">
    <property type="nucleotide sequence ID" value="NZ_AGJP01000001.1"/>
</dbReference>
<dbReference type="Proteomes" id="UP000253046">
    <property type="component" value="Unassembled WGS sequence"/>
</dbReference>
<keyword evidence="2" id="KW-0862">Zinc</keyword>
<dbReference type="InterPro" id="IPR051335">
    <property type="entry name" value="Alanyl-tRNA_Editing_Enzymes"/>
</dbReference>
<dbReference type="GO" id="GO:0046872">
    <property type="term" value="F:metal ion binding"/>
    <property type="evidence" value="ECO:0007669"/>
    <property type="project" value="UniProtKB-KW"/>
</dbReference>
<dbReference type="Gene3D" id="2.40.30.130">
    <property type="match status" value="1"/>
</dbReference>
<evidence type="ECO:0000256" key="1">
    <source>
        <dbReference type="ARBA" id="ARBA00022723"/>
    </source>
</evidence>
<dbReference type="InterPro" id="IPR018164">
    <property type="entry name" value="Ala-tRNA-synth_IIc_N"/>
</dbReference>
<reference evidence="4 5" key="1">
    <citation type="submission" date="2018-06" db="EMBL/GenBank/DDBJ databases">
        <title>Genomic Encyclopedia of Type Strains, Phase IV (KMG-IV): sequencing the most valuable type-strain genomes for metagenomic binning, comparative biology and taxonomic classification.</title>
        <authorList>
            <person name="Goeker M."/>
        </authorList>
    </citation>
    <scope>NUCLEOTIDE SEQUENCE [LARGE SCALE GENOMIC DNA]</scope>
    <source>
        <strain evidence="4 5">DSM 30166</strain>
    </source>
</reference>
<feature type="domain" description="Alanyl-tRNA synthetase class IIc N-terminal" evidence="3">
    <location>
        <begin position="14"/>
        <end position="98"/>
    </location>
</feature>
<protein>
    <submittedName>
        <fullName evidence="4">Ala-tRNA(Pro) hydrolase</fullName>
    </submittedName>
</protein>
<sequence>MLTTARLFDDTPYNSTFEANVIYVGEDFIILDKTLFYPLSGNQNHDTGKINGIPVTYVSVENENEEKEELSFTAPIKHFVDTSNFEKGQSVKGEINKEDRLKIMKLHAASHIVEHFLQQMSGFLSVEGSFVNADKDRTDYKMSENITPERLASLETQVNDFISSGKEITFTKEGDLRYWHCDNIDMLCCGTHVANTPPVRIDGTPY</sequence>
<dbReference type="GO" id="GO:0005524">
    <property type="term" value="F:ATP binding"/>
    <property type="evidence" value="ECO:0007669"/>
    <property type="project" value="InterPro"/>
</dbReference>
<evidence type="ECO:0000313" key="5">
    <source>
        <dbReference type="Proteomes" id="UP000253046"/>
    </source>
</evidence>
<dbReference type="SUPFAM" id="SSF50447">
    <property type="entry name" value="Translation proteins"/>
    <property type="match status" value="1"/>
</dbReference>
<evidence type="ECO:0000313" key="4">
    <source>
        <dbReference type="EMBL" id="RBP57851.1"/>
    </source>
</evidence>
<evidence type="ECO:0000256" key="2">
    <source>
        <dbReference type="ARBA" id="ARBA00022833"/>
    </source>
</evidence>